<reference evidence="2 3" key="1">
    <citation type="submission" date="2016-08" db="EMBL/GenBank/DDBJ databases">
        <authorList>
            <person name="Seilhamer J.J."/>
        </authorList>
    </citation>
    <scope>NUCLEOTIDE SEQUENCE [LARGE SCALE GENOMIC DNA]</scope>
    <source>
        <strain evidence="2 3">P1-7</strain>
    </source>
</reference>
<feature type="transmembrane region" description="Helical" evidence="1">
    <location>
        <begin position="40"/>
        <end position="60"/>
    </location>
</feature>
<sequence length="83" mass="9362">MEPCSLRDLHECWCPGECSAAPPKQIDLTQLPITPWTARVQFYVVILASVFISICVYGALSRADYVSKVQLLDNQENVHVARR</sequence>
<dbReference type="AlphaFoldDB" id="A0A1C3VS43"/>
<gene>
    <name evidence="2" type="ORF">GA0061101_106131</name>
</gene>
<keyword evidence="1" id="KW-1133">Transmembrane helix</keyword>
<keyword evidence="1" id="KW-0812">Transmembrane</keyword>
<evidence type="ECO:0000313" key="3">
    <source>
        <dbReference type="Proteomes" id="UP000199205"/>
    </source>
</evidence>
<name>A0A1C3VS43_9HYPH</name>
<proteinExistence type="predicted"/>
<protein>
    <submittedName>
        <fullName evidence="2">Uncharacterized protein</fullName>
    </submittedName>
</protein>
<dbReference type="EMBL" id="FMAF01000006">
    <property type="protein sequence ID" value="SCB30606.1"/>
    <property type="molecule type" value="Genomic_DNA"/>
</dbReference>
<evidence type="ECO:0000313" key="2">
    <source>
        <dbReference type="EMBL" id="SCB30606.1"/>
    </source>
</evidence>
<evidence type="ECO:0000256" key="1">
    <source>
        <dbReference type="SAM" id="Phobius"/>
    </source>
</evidence>
<dbReference type="Proteomes" id="UP000199205">
    <property type="component" value="Unassembled WGS sequence"/>
</dbReference>
<accession>A0A1C3VS43</accession>
<organism evidence="2 3">
    <name type="scientific">Rhizobium lusitanum</name>
    <dbReference type="NCBI Taxonomy" id="293958"/>
    <lineage>
        <taxon>Bacteria</taxon>
        <taxon>Pseudomonadati</taxon>
        <taxon>Pseudomonadota</taxon>
        <taxon>Alphaproteobacteria</taxon>
        <taxon>Hyphomicrobiales</taxon>
        <taxon>Rhizobiaceae</taxon>
        <taxon>Rhizobium/Agrobacterium group</taxon>
        <taxon>Rhizobium</taxon>
    </lineage>
</organism>
<keyword evidence="1" id="KW-0472">Membrane</keyword>